<feature type="compositionally biased region" description="Low complexity" evidence="3">
    <location>
        <begin position="1181"/>
        <end position="1194"/>
    </location>
</feature>
<feature type="compositionally biased region" description="Low complexity" evidence="3">
    <location>
        <begin position="985"/>
        <end position="994"/>
    </location>
</feature>
<dbReference type="Pfam" id="PF25459">
    <property type="entry name" value="AIM3_BBC1_C"/>
    <property type="match status" value="1"/>
</dbReference>
<proteinExistence type="predicted"/>
<feature type="compositionally biased region" description="Low complexity" evidence="3">
    <location>
        <begin position="127"/>
        <end position="158"/>
    </location>
</feature>
<feature type="compositionally biased region" description="Acidic residues" evidence="3">
    <location>
        <begin position="1084"/>
        <end position="1111"/>
    </location>
</feature>
<dbReference type="InterPro" id="IPR057402">
    <property type="entry name" value="AIM3_BBC1_C"/>
</dbReference>
<evidence type="ECO:0000313" key="5">
    <source>
        <dbReference type="EMBL" id="PWN24728.1"/>
    </source>
</evidence>
<protein>
    <recommendedName>
        <fullName evidence="4">SH3 domain-containing protein</fullName>
    </recommendedName>
</protein>
<dbReference type="PANTHER" id="PTHR35711">
    <property type="entry name" value="EXPRESSED PROTEIN"/>
    <property type="match status" value="1"/>
</dbReference>
<feature type="compositionally biased region" description="Acidic residues" evidence="3">
    <location>
        <begin position="785"/>
        <end position="795"/>
    </location>
</feature>
<feature type="compositionally biased region" description="Acidic residues" evidence="3">
    <location>
        <begin position="44"/>
        <end position="57"/>
    </location>
</feature>
<evidence type="ECO:0000256" key="3">
    <source>
        <dbReference type="SAM" id="MobiDB-lite"/>
    </source>
</evidence>
<feature type="domain" description="SH3" evidence="4">
    <location>
        <begin position="4"/>
        <end position="82"/>
    </location>
</feature>
<feature type="compositionally biased region" description="Low complexity" evidence="3">
    <location>
        <begin position="448"/>
        <end position="457"/>
    </location>
</feature>
<dbReference type="SMART" id="SM00326">
    <property type="entry name" value="SH3"/>
    <property type="match status" value="1"/>
</dbReference>
<feature type="compositionally biased region" description="Low complexity" evidence="3">
    <location>
        <begin position="468"/>
        <end position="490"/>
    </location>
</feature>
<feature type="compositionally biased region" description="Low complexity" evidence="3">
    <location>
        <begin position="1271"/>
        <end position="1284"/>
    </location>
</feature>
<dbReference type="PANTHER" id="PTHR35711:SF1">
    <property type="entry name" value="ECTODERMAL, ISOFORM F"/>
    <property type="match status" value="1"/>
</dbReference>
<feature type="compositionally biased region" description="Low complexity" evidence="3">
    <location>
        <begin position="1247"/>
        <end position="1262"/>
    </location>
</feature>
<feature type="compositionally biased region" description="Acidic residues" evidence="3">
    <location>
        <begin position="962"/>
        <end position="980"/>
    </location>
</feature>
<evidence type="ECO:0000259" key="4">
    <source>
        <dbReference type="PROSITE" id="PS50002"/>
    </source>
</evidence>
<feature type="compositionally biased region" description="Low complexity" evidence="3">
    <location>
        <begin position="210"/>
        <end position="228"/>
    </location>
</feature>
<dbReference type="InterPro" id="IPR036028">
    <property type="entry name" value="SH3-like_dom_sf"/>
</dbReference>
<feature type="compositionally biased region" description="Pro residues" evidence="3">
    <location>
        <begin position="1218"/>
        <end position="1246"/>
    </location>
</feature>
<dbReference type="InterPro" id="IPR001452">
    <property type="entry name" value="SH3_domain"/>
</dbReference>
<feature type="compositionally biased region" description="Pro residues" evidence="3">
    <location>
        <begin position="860"/>
        <end position="872"/>
    </location>
</feature>
<organism evidence="5 6">
    <name type="scientific">Jaminaea rosea</name>
    <dbReference type="NCBI Taxonomy" id="1569628"/>
    <lineage>
        <taxon>Eukaryota</taxon>
        <taxon>Fungi</taxon>
        <taxon>Dikarya</taxon>
        <taxon>Basidiomycota</taxon>
        <taxon>Ustilaginomycotina</taxon>
        <taxon>Exobasidiomycetes</taxon>
        <taxon>Microstromatales</taxon>
        <taxon>Microstromatales incertae sedis</taxon>
        <taxon>Jaminaea</taxon>
    </lineage>
</organism>
<evidence type="ECO:0000313" key="6">
    <source>
        <dbReference type="Proteomes" id="UP000245884"/>
    </source>
</evidence>
<feature type="compositionally biased region" description="Pro residues" evidence="3">
    <location>
        <begin position="271"/>
        <end position="281"/>
    </location>
</feature>
<sequence length="1550" mass="158880">MSQSFPYLATAAKKYRSPHAEDLSFPKGASIRVLSIAPRSTQGQEDDDDDDDEDEDVWLVGEMKDGTAKGTFPANCVVKAEEQDDEEEQKAEGGATSVVPAASATATQDESSSAKAAAGTKDVEVPSVSKAASIVAKSDEPPAAAQPSAQTAPAAEPAVKGIEEPAPTPAAKDTATSADDAPVPIEASASPSATTAPAAKSGPPPPKPKPSGLAARIAAFNQPQAQQSAPPPLPRGGKPAGSGGGWKRPAPKEGEKPVLPGQPPAVAAKPVPAPAAAPPSDAPIAESSAASDVHNASQGGRTNDGFSAADAASSIKMSLKERMAALQRGGGESGGSDAPAAAKSPPPLAAKPGRLTKERSAAALVGVGGPAGQSAESLTTGAGEKGADSVKSPAPSASELPAGDEDVNSLRSVTEGDEQDKAEDAAPSALEDEPSTEPTEEESEAQRRAAIAQRMARLGGQRFGGPGPAMFGAPKPPAKKASTSSASTTGDAVPQVKTEEEQPALVEAAPQTRDEPAAGEPTASAEEEQPKTLNVPRRTAPPRRKRSALPSPGAEGEGQASSPAADSAAAAPAAAQDAGEGESHSAGESTSKEDAKEAALSSAAQREVDSAPVSQDAIHDAPSADLPDEDPREEAELVSGAPPKEQAVHTEKVAIEVGSAERAQQLDEQGEEDTTKGTEVHEEPEDDQDDAALRRQSEQLNSFLRDPSRQQSSSSIAASSLKVPSRGATGAEADESGSESGAIPAALAQQLGLEMTSKANEDRGETSEEPEELGDETAMQRDQDENAEAAESEEEQPVHSTSPPPRPISTSSTSAVNRPPIPTGSGNRTSIPPPARTAPTPTPSAGGVERSDSRASSTRPPVPRSPPPPPRSPGMTGSGSGSGHGISEVLQRADQEDNTKASVVSGAAPLAAPRPRHAMPAAEEDDDDDDDDDEDNATAPAAATRSTAIEGKDAAVAPTTDEPGEEQAEEAEPELTEEEQEAARRAAIAKRMAALGGQRMGGLPPIMGAPMPPRRKQTSDAAQDDADETAAGAGQAEEEQPAPSPAQRKPGAPPRGGMAIPGMTRPETLHQEGYEAEPSASQQSEDEGIEPHGEEDEMGEPSAADEDDDEPSAPIKPLSPPPVSLPTMMAAAAPRPPTLPSSPPPRAPMSPPPRPPSGTAPAPPDASLERRRSAGRPPIPQAQAPQPQQQQRRQPSIEESLSGTGGYEEDDEDQVPPGQAPASPPQRLASPPPPPRAPPRVPPAAPGAPAAGVAQSGSASSLDAAHPTSFAAPASQAQSSSPQDLDLLPHTAWWRSSPLTLPPTITSRPDTTVLLIDHPMQDILRVVLLFEDNSTTTIRVTMRGDAQQDQLEQIHSAPPAMPGSEEEAKKWSGTVGVGVAKEALLSLQSRSTQPQTSYGFLASLLLTLSRRTTTPASHRPLPPVSPSSLDSSATPYGVTVLSQVGGTVLERGPDATPRPGDVVVLAQGAEFRGKKSGVLAGTYTDAYPGTCAAIVVEWEAKKHRCKVVGVLPKAGANGGSVEETTLRFDDLKAGVLRVVRLPPVKWVGIE</sequence>
<feature type="compositionally biased region" description="Low complexity" evidence="3">
    <location>
        <begin position="559"/>
        <end position="578"/>
    </location>
</feature>
<evidence type="ECO:0000256" key="1">
    <source>
        <dbReference type="ARBA" id="ARBA00022443"/>
    </source>
</evidence>
<dbReference type="STRING" id="1569628.A0A316UIN4"/>
<dbReference type="RefSeq" id="XP_025359340.1">
    <property type="nucleotide sequence ID" value="XM_025507108.1"/>
</dbReference>
<feature type="compositionally biased region" description="Acidic residues" evidence="3">
    <location>
        <begin position="922"/>
        <end position="936"/>
    </location>
</feature>
<feature type="compositionally biased region" description="Basic and acidic residues" evidence="3">
    <location>
        <begin position="581"/>
        <end position="597"/>
    </location>
</feature>
<reference evidence="5 6" key="1">
    <citation type="journal article" date="2018" name="Mol. Biol. Evol.">
        <title>Broad Genomic Sampling Reveals a Smut Pathogenic Ancestry of the Fungal Clade Ustilaginomycotina.</title>
        <authorList>
            <person name="Kijpornyongpan T."/>
            <person name="Mondo S.J."/>
            <person name="Barry K."/>
            <person name="Sandor L."/>
            <person name="Lee J."/>
            <person name="Lipzen A."/>
            <person name="Pangilinan J."/>
            <person name="LaButti K."/>
            <person name="Hainaut M."/>
            <person name="Henrissat B."/>
            <person name="Grigoriev I.V."/>
            <person name="Spatafora J.W."/>
            <person name="Aime M.C."/>
        </authorList>
    </citation>
    <scope>NUCLEOTIDE SEQUENCE [LARGE SCALE GENOMIC DNA]</scope>
    <source>
        <strain evidence="5 6">MCA 5214</strain>
    </source>
</reference>
<dbReference type="Proteomes" id="UP000245884">
    <property type="component" value="Unassembled WGS sequence"/>
</dbReference>
<dbReference type="SUPFAM" id="SSF50044">
    <property type="entry name" value="SH3-domain"/>
    <property type="match status" value="1"/>
</dbReference>
<feature type="compositionally biased region" description="Pro residues" evidence="3">
    <location>
        <begin position="831"/>
        <end position="842"/>
    </location>
</feature>
<evidence type="ECO:0000256" key="2">
    <source>
        <dbReference type="PROSITE-ProRule" id="PRU00192"/>
    </source>
</evidence>
<keyword evidence="1 2" id="KW-0728">SH3 domain</keyword>
<dbReference type="OrthoDB" id="207120at2759"/>
<name>A0A316UIN4_9BASI</name>
<feature type="compositionally biased region" description="Low complexity" evidence="3">
    <location>
        <begin position="282"/>
        <end position="291"/>
    </location>
</feature>
<dbReference type="PROSITE" id="PS50002">
    <property type="entry name" value="SH3"/>
    <property type="match status" value="1"/>
</dbReference>
<feature type="region of interest" description="Disordered" evidence="3">
    <location>
        <begin position="35"/>
        <end position="1284"/>
    </location>
</feature>
<keyword evidence="6" id="KW-1185">Reference proteome</keyword>
<feature type="compositionally biased region" description="Pro residues" evidence="3">
    <location>
        <begin position="1134"/>
        <end position="1164"/>
    </location>
</feature>
<dbReference type="EMBL" id="KZ819679">
    <property type="protein sequence ID" value="PWN24728.1"/>
    <property type="molecule type" value="Genomic_DNA"/>
</dbReference>
<dbReference type="Gene3D" id="2.30.30.40">
    <property type="entry name" value="SH3 Domains"/>
    <property type="match status" value="1"/>
</dbReference>
<feature type="compositionally biased region" description="Low complexity" evidence="3">
    <location>
        <begin position="169"/>
        <end position="201"/>
    </location>
</feature>
<accession>A0A316UIN4</accession>
<gene>
    <name evidence="5" type="ORF">BDZ90DRAFT_234684</name>
</gene>
<dbReference type="GeneID" id="37028931"/>
<feature type="compositionally biased region" description="Low complexity" evidence="3">
    <location>
        <begin position="709"/>
        <end position="720"/>
    </location>
</feature>
<feature type="compositionally biased region" description="Acidic residues" evidence="3">
    <location>
        <begin position="430"/>
        <end position="443"/>
    </location>
</feature>
<feature type="compositionally biased region" description="Low complexity" evidence="3">
    <location>
        <begin position="92"/>
        <end position="107"/>
    </location>
</feature>
<feature type="compositionally biased region" description="Low complexity" evidence="3">
    <location>
        <begin position="907"/>
        <end position="921"/>
    </location>
</feature>
<feature type="compositionally biased region" description="Polar residues" evidence="3">
    <location>
        <begin position="294"/>
        <end position="305"/>
    </location>
</feature>